<accession>A0ABW1Z498</accession>
<dbReference type="InterPro" id="IPR050093">
    <property type="entry name" value="ABC_SmlMolc_Importer"/>
</dbReference>
<dbReference type="SUPFAM" id="SSF52540">
    <property type="entry name" value="P-loop containing nucleoside triphosphate hydrolases"/>
    <property type="match status" value="1"/>
</dbReference>
<evidence type="ECO:0000313" key="5">
    <source>
        <dbReference type="EMBL" id="MFC6643941.1"/>
    </source>
</evidence>
<dbReference type="Pfam" id="PF00005">
    <property type="entry name" value="ABC_tran"/>
    <property type="match status" value="1"/>
</dbReference>
<dbReference type="InterPro" id="IPR027417">
    <property type="entry name" value="P-loop_NTPase"/>
</dbReference>
<name>A0ABW1Z498_9RHOB</name>
<dbReference type="SMART" id="SM00382">
    <property type="entry name" value="AAA"/>
    <property type="match status" value="1"/>
</dbReference>
<comment type="caution">
    <text evidence="5">The sequence shown here is derived from an EMBL/GenBank/DDBJ whole genome shotgun (WGS) entry which is preliminary data.</text>
</comment>
<dbReference type="PANTHER" id="PTHR42781:SF4">
    <property type="entry name" value="SPERMIDINE_PUTRESCINE IMPORT ATP-BINDING PROTEIN POTA"/>
    <property type="match status" value="1"/>
</dbReference>
<evidence type="ECO:0000256" key="1">
    <source>
        <dbReference type="ARBA" id="ARBA00022448"/>
    </source>
</evidence>
<organism evidence="5 6">
    <name type="scientific">Sulfitobacter profundi</name>
    <dbReference type="NCBI Taxonomy" id="2679961"/>
    <lineage>
        <taxon>Bacteria</taxon>
        <taxon>Pseudomonadati</taxon>
        <taxon>Pseudomonadota</taxon>
        <taxon>Alphaproteobacteria</taxon>
        <taxon>Rhodobacterales</taxon>
        <taxon>Roseobacteraceae</taxon>
        <taxon>Sulfitobacter</taxon>
    </lineage>
</organism>
<reference evidence="6" key="1">
    <citation type="journal article" date="2019" name="Int. J. Syst. Evol. Microbiol.">
        <title>The Global Catalogue of Microorganisms (GCM) 10K type strain sequencing project: providing services to taxonomists for standard genome sequencing and annotation.</title>
        <authorList>
            <consortium name="The Broad Institute Genomics Platform"/>
            <consortium name="The Broad Institute Genome Sequencing Center for Infectious Disease"/>
            <person name="Wu L."/>
            <person name="Ma J."/>
        </authorList>
    </citation>
    <scope>NUCLEOTIDE SEQUENCE [LARGE SCALE GENOMIC DNA]</scope>
    <source>
        <strain evidence="6">NBRC 111368</strain>
    </source>
</reference>
<feature type="domain" description="ABC transporter" evidence="4">
    <location>
        <begin position="6"/>
        <end position="236"/>
    </location>
</feature>
<gene>
    <name evidence="5" type="ORF">ACFQAU_21700</name>
</gene>
<dbReference type="InterPro" id="IPR017871">
    <property type="entry name" value="ABC_transporter-like_CS"/>
</dbReference>
<evidence type="ECO:0000256" key="2">
    <source>
        <dbReference type="ARBA" id="ARBA00022741"/>
    </source>
</evidence>
<dbReference type="InterPro" id="IPR003593">
    <property type="entry name" value="AAA+_ATPase"/>
</dbReference>
<dbReference type="GO" id="GO:0005524">
    <property type="term" value="F:ATP binding"/>
    <property type="evidence" value="ECO:0007669"/>
    <property type="project" value="UniProtKB-KW"/>
</dbReference>
<dbReference type="PROSITE" id="PS00211">
    <property type="entry name" value="ABC_TRANSPORTER_1"/>
    <property type="match status" value="1"/>
</dbReference>
<evidence type="ECO:0000256" key="3">
    <source>
        <dbReference type="ARBA" id="ARBA00022840"/>
    </source>
</evidence>
<protein>
    <submittedName>
        <fullName evidence="5">ABC transporter ATP-binding protein</fullName>
    </submittedName>
</protein>
<dbReference type="EMBL" id="JBHSWA010000005">
    <property type="protein sequence ID" value="MFC6643941.1"/>
    <property type="molecule type" value="Genomic_DNA"/>
</dbReference>
<dbReference type="InterPro" id="IPR003439">
    <property type="entry name" value="ABC_transporter-like_ATP-bd"/>
</dbReference>
<dbReference type="Gene3D" id="3.40.50.300">
    <property type="entry name" value="P-loop containing nucleotide triphosphate hydrolases"/>
    <property type="match status" value="1"/>
</dbReference>
<keyword evidence="2" id="KW-0547">Nucleotide-binding</keyword>
<dbReference type="RefSeq" id="WP_386285301.1">
    <property type="nucleotide sequence ID" value="NZ_JBHSWA010000005.1"/>
</dbReference>
<dbReference type="PANTHER" id="PTHR42781">
    <property type="entry name" value="SPERMIDINE/PUTRESCINE IMPORT ATP-BINDING PROTEIN POTA"/>
    <property type="match status" value="1"/>
</dbReference>
<dbReference type="PROSITE" id="PS50893">
    <property type="entry name" value="ABC_TRANSPORTER_2"/>
    <property type="match status" value="1"/>
</dbReference>
<evidence type="ECO:0000313" key="6">
    <source>
        <dbReference type="Proteomes" id="UP001596403"/>
    </source>
</evidence>
<keyword evidence="6" id="KW-1185">Reference proteome</keyword>
<sequence length="299" mass="33738">MTDPILKLEHLHKRFGRATPARDFSMTVERGEFFTMLGPSGSGKSTVLRMIAGLEYPDSGSIVIDGRDMTSVPPWDRHLGMVFQQYAIFPHLDVAGNVGYGLRRENLSREETASRISELLTLVGLEGYESRNVNQLSGGEQQRVAIARALAPRPAILLLDEPLSALDEKIRREMQDELRSIQQRTGTTFIYVTHDQEEALTMSDRVAVLNEGRYVQCDRPEQIFHRPRTPFVARFFRGCNLLSADLDAQGEEVRMTLAGESLMIDRRGGARTAAWWRCGARPFRSGPLLRRRGHRQVTG</sequence>
<keyword evidence="3 5" id="KW-0067">ATP-binding</keyword>
<dbReference type="Proteomes" id="UP001596403">
    <property type="component" value="Unassembled WGS sequence"/>
</dbReference>
<proteinExistence type="predicted"/>
<keyword evidence="1" id="KW-0813">Transport</keyword>
<evidence type="ECO:0000259" key="4">
    <source>
        <dbReference type="PROSITE" id="PS50893"/>
    </source>
</evidence>